<gene>
    <name evidence="1" type="ORF">CLIB1444_03S10550</name>
</gene>
<accession>A0ACA9Y6I8</accession>
<keyword evidence="2" id="KW-1185">Reference proteome</keyword>
<comment type="caution">
    <text evidence="1">The sequence shown here is derived from an EMBL/GenBank/DDBJ whole genome shotgun (WGS) entry which is preliminary data.</text>
</comment>
<dbReference type="EMBL" id="CALSDN010000003">
    <property type="protein sequence ID" value="CAH6720377.1"/>
    <property type="molecule type" value="Genomic_DNA"/>
</dbReference>
<dbReference type="Proteomes" id="UP001152531">
    <property type="component" value="Unassembled WGS sequence"/>
</dbReference>
<protein>
    <submittedName>
        <fullName evidence="1">Protein Vms1p</fullName>
    </submittedName>
</protein>
<sequence length="563" mass="64342">MSEDFYIYDLSNDLINGLELVQFEDTGVIESSKPVEISKNPKIPEEIDDFTKYNKKRTARGLAPIKEEEFDNLLETGSIESLSGSESEDESDDDLYTRMKETKIDDIELNSTQGYLNSKTAMIYMKSPILPSSKNFGIYKSFYSKKEIGQPIQSLKNWQNEKNGKSALFMIGGGHFAGAIISHQRKNIKGNAVNHKESLQEQKVDILKSKTFHRYTTRRKQGGSQSASDNAKGKAKSVGSNMRRENEKLLIQDVRELLNSWKQDLNECSSIFIRANGSNNRGTLIGYEGSVLNNSDERIKSFPFTTKRPTTSELKKSWAKLSYLNVENIVSNDNSAELKKQQQQAELLKKSQQQKAKPQAELSDSDKHTVELIQFLKKSKAPMLINYLKKNDLSTDFIFTPESTYKQTPTMLHYASANGLTHMIQTLFNLKVDPTFKNEAGRYASEICSDLNTRRAFQIIRSKLGEDYCNWDELKVGVPKTKEEFESEDKVEEEKIRKEKQQLIQEELDKKTEMELKQPRFQSRGKIGGHIAETAGLTEQQKMMLMREQRARAAEARFKKMQG</sequence>
<organism evidence="1 2">
    <name type="scientific">[Candida] jaroonii</name>
    <dbReference type="NCBI Taxonomy" id="467808"/>
    <lineage>
        <taxon>Eukaryota</taxon>
        <taxon>Fungi</taxon>
        <taxon>Dikarya</taxon>
        <taxon>Ascomycota</taxon>
        <taxon>Saccharomycotina</taxon>
        <taxon>Pichiomycetes</taxon>
        <taxon>Debaryomycetaceae</taxon>
        <taxon>Yamadazyma</taxon>
    </lineage>
</organism>
<proteinExistence type="predicted"/>
<evidence type="ECO:0000313" key="2">
    <source>
        <dbReference type="Proteomes" id="UP001152531"/>
    </source>
</evidence>
<reference evidence="1" key="1">
    <citation type="submission" date="2022-06" db="EMBL/GenBank/DDBJ databases">
        <authorList>
            <person name="Legras J.-L."/>
            <person name="Devillers H."/>
            <person name="Grondin C."/>
        </authorList>
    </citation>
    <scope>NUCLEOTIDE SEQUENCE</scope>
    <source>
        <strain evidence="1">CLIB 1444</strain>
    </source>
</reference>
<name>A0ACA9Y6I8_9ASCO</name>
<evidence type="ECO:0000313" key="1">
    <source>
        <dbReference type="EMBL" id="CAH6720377.1"/>
    </source>
</evidence>